<evidence type="ECO:0000256" key="2">
    <source>
        <dbReference type="SAM" id="MobiDB-lite"/>
    </source>
</evidence>
<evidence type="ECO:0000256" key="1">
    <source>
        <dbReference type="PROSITE-ProRule" id="PRU00047"/>
    </source>
</evidence>
<dbReference type="InterPro" id="IPR001878">
    <property type="entry name" value="Znf_CCHC"/>
</dbReference>
<keyword evidence="5" id="KW-1185">Reference proteome</keyword>
<accession>A0A328E2Q4</accession>
<feature type="region of interest" description="Disordered" evidence="2">
    <location>
        <begin position="1"/>
        <end position="34"/>
    </location>
</feature>
<feature type="compositionally biased region" description="Pro residues" evidence="2">
    <location>
        <begin position="154"/>
        <end position="190"/>
    </location>
</feature>
<gene>
    <name evidence="4" type="ORF">DM860_016074</name>
</gene>
<dbReference type="EMBL" id="NQVE01000035">
    <property type="protein sequence ID" value="RAL52225.1"/>
    <property type="molecule type" value="Genomic_DNA"/>
</dbReference>
<evidence type="ECO:0000259" key="3">
    <source>
        <dbReference type="PROSITE" id="PS50158"/>
    </source>
</evidence>
<keyword evidence="1" id="KW-0479">Metal-binding</keyword>
<feature type="region of interest" description="Disordered" evidence="2">
    <location>
        <begin position="134"/>
        <end position="201"/>
    </location>
</feature>
<proteinExistence type="predicted"/>
<keyword evidence="1" id="KW-0863">Zinc-finger</keyword>
<dbReference type="Gene3D" id="4.10.60.10">
    <property type="entry name" value="Zinc finger, CCHC-type"/>
    <property type="match status" value="1"/>
</dbReference>
<dbReference type="SMART" id="SM00343">
    <property type="entry name" value="ZnF_C2HC"/>
    <property type="match status" value="1"/>
</dbReference>
<name>A0A328E2Q4_9ASTE</name>
<dbReference type="SUPFAM" id="SSF57756">
    <property type="entry name" value="Retrovirus zinc finger-like domains"/>
    <property type="match status" value="1"/>
</dbReference>
<comment type="caution">
    <text evidence="4">The sequence shown here is derived from an EMBL/GenBank/DDBJ whole genome shotgun (WGS) entry which is preliminary data.</text>
</comment>
<keyword evidence="1" id="KW-0862">Zinc</keyword>
<evidence type="ECO:0000313" key="4">
    <source>
        <dbReference type="EMBL" id="RAL52225.1"/>
    </source>
</evidence>
<dbReference type="Proteomes" id="UP000249390">
    <property type="component" value="Unassembled WGS sequence"/>
</dbReference>
<evidence type="ECO:0000313" key="5">
    <source>
        <dbReference type="Proteomes" id="UP000249390"/>
    </source>
</evidence>
<protein>
    <recommendedName>
        <fullName evidence="3">CCHC-type domain-containing protein</fullName>
    </recommendedName>
</protein>
<dbReference type="PROSITE" id="PS50158">
    <property type="entry name" value="ZF_CCHC"/>
    <property type="match status" value="1"/>
</dbReference>
<organism evidence="4 5">
    <name type="scientific">Cuscuta australis</name>
    <dbReference type="NCBI Taxonomy" id="267555"/>
    <lineage>
        <taxon>Eukaryota</taxon>
        <taxon>Viridiplantae</taxon>
        <taxon>Streptophyta</taxon>
        <taxon>Embryophyta</taxon>
        <taxon>Tracheophyta</taxon>
        <taxon>Spermatophyta</taxon>
        <taxon>Magnoliopsida</taxon>
        <taxon>eudicotyledons</taxon>
        <taxon>Gunneridae</taxon>
        <taxon>Pentapetalae</taxon>
        <taxon>asterids</taxon>
        <taxon>lamiids</taxon>
        <taxon>Solanales</taxon>
        <taxon>Convolvulaceae</taxon>
        <taxon>Cuscuteae</taxon>
        <taxon>Cuscuta</taxon>
        <taxon>Cuscuta subgen. Grammica</taxon>
        <taxon>Cuscuta sect. Cleistogrammica</taxon>
    </lineage>
</organism>
<reference evidence="4 5" key="1">
    <citation type="submission" date="2018-06" db="EMBL/GenBank/DDBJ databases">
        <title>The Genome of Cuscuta australis (Dodder) Provides Insight into the Evolution of Plant Parasitism.</title>
        <authorList>
            <person name="Liu H."/>
        </authorList>
    </citation>
    <scope>NUCLEOTIDE SEQUENCE [LARGE SCALE GENOMIC DNA]</scope>
    <source>
        <strain evidence="5">cv. Yunnan</strain>
        <tissue evidence="4">Vines</tissue>
    </source>
</reference>
<sequence length="449" mass="48456">MGGHGTVPVPEPPPLGTGTVTGLAGTGSGTRTGTEIWVPKPVPREVVPVPVPGTGGTSRLAVTVAGTGGTVKPIGTRRPQLLRTRLRESGRFRFRPSRLARMAVHRHAAASRSGRPEINVQHGTVGGGLPITTPTIPPNKFAHTPSFKASLGQRPPPPLPPPPLLPPPFPLPPLLPPPPPPLLPPPPALPGPLGGLGDGAMMTGDGKIFPSMGKRLLSQTSFQNHAKQRWEFHPSLLEPWCKITTRQNDLAQRWEVYPIDGNPVMVTVDFKTEGKLAYQRWRKGIALKASKEPTMNDSSDEDEVKLIMKKFCKLLKKEKVEDGPVCYGCGEVGHIKNKCPKSGRNARHFKRQRAYISWGTVQSEEFWKLGGTSDGWAIPSLGGKFFLNPSSHRWVILPIDGDGMVLTSLGRPCSLFQKPPSHRWENANIAGKAALVPSLLSSGDLPIDG</sequence>
<dbReference type="GO" id="GO:0003676">
    <property type="term" value="F:nucleic acid binding"/>
    <property type="evidence" value="ECO:0007669"/>
    <property type="project" value="InterPro"/>
</dbReference>
<feature type="domain" description="CCHC-type" evidence="3">
    <location>
        <begin position="326"/>
        <end position="341"/>
    </location>
</feature>
<dbReference type="GO" id="GO:0008270">
    <property type="term" value="F:zinc ion binding"/>
    <property type="evidence" value="ECO:0007669"/>
    <property type="project" value="UniProtKB-KW"/>
</dbReference>
<dbReference type="Pfam" id="PF00098">
    <property type="entry name" value="zf-CCHC"/>
    <property type="match status" value="1"/>
</dbReference>
<dbReference type="AlphaFoldDB" id="A0A328E2Q4"/>
<dbReference type="InterPro" id="IPR036875">
    <property type="entry name" value="Znf_CCHC_sf"/>
</dbReference>